<evidence type="ECO:0000313" key="6">
    <source>
        <dbReference type="EMBL" id="KAF6168981.1"/>
    </source>
</evidence>
<feature type="domain" description="GRF-type" evidence="5">
    <location>
        <begin position="219"/>
        <end position="257"/>
    </location>
</feature>
<evidence type="ECO:0000256" key="2">
    <source>
        <dbReference type="ARBA" id="ARBA00022771"/>
    </source>
</evidence>
<evidence type="ECO:0000313" key="7">
    <source>
        <dbReference type="Proteomes" id="UP000541444"/>
    </source>
</evidence>
<dbReference type="InterPro" id="IPR010666">
    <property type="entry name" value="Znf_GRF"/>
</dbReference>
<comment type="caution">
    <text evidence="6">The sequence shown here is derived from an EMBL/GenBank/DDBJ whole genome shotgun (WGS) entry which is preliminary data.</text>
</comment>
<dbReference type="AlphaFoldDB" id="A0A7J7NP70"/>
<dbReference type="GO" id="GO:0008270">
    <property type="term" value="F:zinc ion binding"/>
    <property type="evidence" value="ECO:0007669"/>
    <property type="project" value="UniProtKB-KW"/>
</dbReference>
<evidence type="ECO:0000256" key="3">
    <source>
        <dbReference type="ARBA" id="ARBA00022833"/>
    </source>
</evidence>
<keyword evidence="7" id="KW-1185">Reference proteome</keyword>
<evidence type="ECO:0000256" key="4">
    <source>
        <dbReference type="PROSITE-ProRule" id="PRU01343"/>
    </source>
</evidence>
<dbReference type="EMBL" id="JACGCM010000671">
    <property type="protein sequence ID" value="KAF6168981.1"/>
    <property type="molecule type" value="Genomic_DNA"/>
</dbReference>
<dbReference type="Proteomes" id="UP000541444">
    <property type="component" value="Unassembled WGS sequence"/>
</dbReference>
<accession>A0A7J7NP70</accession>
<evidence type="ECO:0000259" key="5">
    <source>
        <dbReference type="PROSITE" id="PS51999"/>
    </source>
</evidence>
<keyword evidence="1" id="KW-0479">Metal-binding</keyword>
<name>A0A7J7NP70_9MAGN</name>
<dbReference type="OrthoDB" id="2009526at2759"/>
<evidence type="ECO:0000256" key="1">
    <source>
        <dbReference type="ARBA" id="ARBA00022723"/>
    </source>
</evidence>
<proteinExistence type="predicted"/>
<reference evidence="6 7" key="1">
    <citation type="journal article" date="2020" name="IScience">
        <title>Genome Sequencing of the Endangered Kingdonia uniflora (Circaeasteraceae, Ranunculales) Reveals Potential Mechanisms of Evolutionary Specialization.</title>
        <authorList>
            <person name="Sun Y."/>
            <person name="Deng T."/>
            <person name="Zhang A."/>
            <person name="Moore M.J."/>
            <person name="Landis J.B."/>
            <person name="Lin N."/>
            <person name="Zhang H."/>
            <person name="Zhang X."/>
            <person name="Huang J."/>
            <person name="Zhang X."/>
            <person name="Sun H."/>
            <person name="Wang H."/>
        </authorList>
    </citation>
    <scope>NUCLEOTIDE SEQUENCE [LARGE SCALE GENOMIC DNA]</scope>
    <source>
        <strain evidence="6">TB1705</strain>
        <tissue evidence="6">Leaf</tissue>
    </source>
</reference>
<keyword evidence="3" id="KW-0862">Zinc</keyword>
<organism evidence="6 7">
    <name type="scientific">Kingdonia uniflora</name>
    <dbReference type="NCBI Taxonomy" id="39325"/>
    <lineage>
        <taxon>Eukaryota</taxon>
        <taxon>Viridiplantae</taxon>
        <taxon>Streptophyta</taxon>
        <taxon>Embryophyta</taxon>
        <taxon>Tracheophyta</taxon>
        <taxon>Spermatophyta</taxon>
        <taxon>Magnoliopsida</taxon>
        <taxon>Ranunculales</taxon>
        <taxon>Circaeasteraceae</taxon>
        <taxon>Kingdonia</taxon>
    </lineage>
</organism>
<sequence length="299" mass="33724">MQAAVTDIQLHNQCNMLVLPHSEVKKALNMAPSNSMDGKEEFEQENLNDLVYGVEDPNEGWQKTKKDIYLEVIRVAGPKIKPTKEAKTRLGFGNMSNYILHNDIDEKLGNSWVLWRADLPVPDVVENCVICGEGHQAFLECPWIYSRCKKQGCNGIMILKVSSSEANPNRLFLSCQYSKCDTFKWLSDAIKESKCESGPSFNGGCFGWWKECPWRTTNCGCGAPRNLCTSKTEATKGQKFLKCVNSQCLKFVWLKEAMQAEENNSDEEKNKNGQLNVKMTVSVDLNYFCRGFKGKTTLG</sequence>
<dbReference type="PROSITE" id="PS51999">
    <property type="entry name" value="ZF_GRF"/>
    <property type="match status" value="1"/>
</dbReference>
<protein>
    <recommendedName>
        <fullName evidence="5">GRF-type domain-containing protein</fullName>
    </recommendedName>
</protein>
<keyword evidence="2 4" id="KW-0863">Zinc-finger</keyword>
<gene>
    <name evidence="6" type="ORF">GIB67_038478</name>
</gene>